<sequence>MKRGVPGWRPVGGIGEEEGVGCFLIEERGRWEKQMRGVAPQPRRALSPAPNHPKQEPRRSGGVSAGLRPPLADNTGLAVAPQRPTQARDVG</sequence>
<dbReference type="EMBL" id="JAINUG010000054">
    <property type="protein sequence ID" value="KAJ8404387.1"/>
    <property type="molecule type" value="Genomic_DNA"/>
</dbReference>
<evidence type="ECO:0000313" key="2">
    <source>
        <dbReference type="EMBL" id="KAJ8404387.1"/>
    </source>
</evidence>
<gene>
    <name evidence="2" type="ORF">AAFF_G00341600</name>
</gene>
<comment type="caution">
    <text evidence="2">The sequence shown here is derived from an EMBL/GenBank/DDBJ whole genome shotgun (WGS) entry which is preliminary data.</text>
</comment>
<dbReference type="AlphaFoldDB" id="A0AAD7SKN2"/>
<proteinExistence type="predicted"/>
<organism evidence="2 3">
    <name type="scientific">Aldrovandia affinis</name>
    <dbReference type="NCBI Taxonomy" id="143900"/>
    <lineage>
        <taxon>Eukaryota</taxon>
        <taxon>Metazoa</taxon>
        <taxon>Chordata</taxon>
        <taxon>Craniata</taxon>
        <taxon>Vertebrata</taxon>
        <taxon>Euteleostomi</taxon>
        <taxon>Actinopterygii</taxon>
        <taxon>Neopterygii</taxon>
        <taxon>Teleostei</taxon>
        <taxon>Notacanthiformes</taxon>
        <taxon>Halosauridae</taxon>
        <taxon>Aldrovandia</taxon>
    </lineage>
</organism>
<keyword evidence="3" id="KW-1185">Reference proteome</keyword>
<name>A0AAD7SKN2_9TELE</name>
<evidence type="ECO:0000256" key="1">
    <source>
        <dbReference type="SAM" id="MobiDB-lite"/>
    </source>
</evidence>
<reference evidence="2" key="1">
    <citation type="journal article" date="2023" name="Science">
        <title>Genome structures resolve the early diversification of teleost fishes.</title>
        <authorList>
            <person name="Parey E."/>
            <person name="Louis A."/>
            <person name="Montfort J."/>
            <person name="Bouchez O."/>
            <person name="Roques C."/>
            <person name="Iampietro C."/>
            <person name="Lluch J."/>
            <person name="Castinel A."/>
            <person name="Donnadieu C."/>
            <person name="Desvignes T."/>
            <person name="Floi Bucao C."/>
            <person name="Jouanno E."/>
            <person name="Wen M."/>
            <person name="Mejri S."/>
            <person name="Dirks R."/>
            <person name="Jansen H."/>
            <person name="Henkel C."/>
            <person name="Chen W.J."/>
            <person name="Zahm M."/>
            <person name="Cabau C."/>
            <person name="Klopp C."/>
            <person name="Thompson A.W."/>
            <person name="Robinson-Rechavi M."/>
            <person name="Braasch I."/>
            <person name="Lecointre G."/>
            <person name="Bobe J."/>
            <person name="Postlethwait J.H."/>
            <person name="Berthelot C."/>
            <person name="Roest Crollius H."/>
            <person name="Guiguen Y."/>
        </authorList>
    </citation>
    <scope>NUCLEOTIDE SEQUENCE</scope>
    <source>
        <strain evidence="2">NC1722</strain>
    </source>
</reference>
<dbReference type="Proteomes" id="UP001221898">
    <property type="component" value="Unassembled WGS sequence"/>
</dbReference>
<feature type="region of interest" description="Disordered" evidence="1">
    <location>
        <begin position="33"/>
        <end position="91"/>
    </location>
</feature>
<accession>A0AAD7SKN2</accession>
<protein>
    <submittedName>
        <fullName evidence="2">Uncharacterized protein</fullName>
    </submittedName>
</protein>
<evidence type="ECO:0000313" key="3">
    <source>
        <dbReference type="Proteomes" id="UP001221898"/>
    </source>
</evidence>